<keyword evidence="1" id="KW-1133">Transmembrane helix</keyword>
<accession>A0A1M4WZA9</accession>
<organism evidence="2 3">
    <name type="scientific">Pedobacter caeni</name>
    <dbReference type="NCBI Taxonomy" id="288992"/>
    <lineage>
        <taxon>Bacteria</taxon>
        <taxon>Pseudomonadati</taxon>
        <taxon>Bacteroidota</taxon>
        <taxon>Sphingobacteriia</taxon>
        <taxon>Sphingobacteriales</taxon>
        <taxon>Sphingobacteriaceae</taxon>
        <taxon>Pedobacter</taxon>
    </lineage>
</organism>
<name>A0A1M4WZA9_9SPHI</name>
<dbReference type="STRING" id="288992.SAMN04488522_1011441"/>
<evidence type="ECO:0000256" key="1">
    <source>
        <dbReference type="SAM" id="Phobius"/>
    </source>
</evidence>
<keyword evidence="1" id="KW-0472">Membrane</keyword>
<protein>
    <submittedName>
        <fullName evidence="2">Uncharacterized protein</fullName>
    </submittedName>
</protein>
<dbReference type="RefSeq" id="WP_073229154.1">
    <property type="nucleotide sequence ID" value="NZ_FQUQ01000001.1"/>
</dbReference>
<evidence type="ECO:0000313" key="2">
    <source>
        <dbReference type="EMBL" id="SHE86540.1"/>
    </source>
</evidence>
<proteinExistence type="predicted"/>
<gene>
    <name evidence="2" type="ORF">SAMN04488522_1011441</name>
</gene>
<sequence>MKIKLIRSGILFLIFALFTLFTYEDNAAADGFTKLGFPFPFYLVTGGKLTDAGLKAEFGFFWEWLVVDIMIGIAFVIFGNFVAGKWRETK</sequence>
<keyword evidence="3" id="KW-1185">Reference proteome</keyword>
<feature type="transmembrane region" description="Helical" evidence="1">
    <location>
        <begin position="61"/>
        <end position="83"/>
    </location>
</feature>
<dbReference type="AlphaFoldDB" id="A0A1M4WZA9"/>
<dbReference type="OrthoDB" id="772532at2"/>
<evidence type="ECO:0000313" key="3">
    <source>
        <dbReference type="Proteomes" id="UP000184287"/>
    </source>
</evidence>
<dbReference type="EMBL" id="FQUQ01000001">
    <property type="protein sequence ID" value="SHE86540.1"/>
    <property type="molecule type" value="Genomic_DNA"/>
</dbReference>
<keyword evidence="1" id="KW-0812">Transmembrane</keyword>
<dbReference type="Proteomes" id="UP000184287">
    <property type="component" value="Unassembled WGS sequence"/>
</dbReference>
<reference evidence="3" key="1">
    <citation type="submission" date="2016-11" db="EMBL/GenBank/DDBJ databases">
        <authorList>
            <person name="Varghese N."/>
            <person name="Submissions S."/>
        </authorList>
    </citation>
    <scope>NUCLEOTIDE SEQUENCE [LARGE SCALE GENOMIC DNA]</scope>
    <source>
        <strain evidence="3">DSM 16990</strain>
    </source>
</reference>